<dbReference type="EMBL" id="CAJNOC010000284">
    <property type="protein sequence ID" value="CAF0738797.1"/>
    <property type="molecule type" value="Genomic_DNA"/>
</dbReference>
<dbReference type="AlphaFoldDB" id="A0A813NER6"/>
<dbReference type="Gene3D" id="3.40.220.10">
    <property type="entry name" value="Leucine Aminopeptidase, subunit E, domain 1"/>
    <property type="match status" value="1"/>
</dbReference>
<dbReference type="PROSITE" id="PS51154">
    <property type="entry name" value="MACRO"/>
    <property type="match status" value="1"/>
</dbReference>
<dbReference type="PANTHER" id="PTHR12521:SF0">
    <property type="entry name" value="ADP-RIBOSE GLYCOHYDROLASE OARD1"/>
    <property type="match status" value="1"/>
</dbReference>
<dbReference type="GO" id="GO:0140291">
    <property type="term" value="P:peptidyl-glutamate ADP-deribosylation"/>
    <property type="evidence" value="ECO:0007669"/>
    <property type="project" value="TreeGrafter"/>
</dbReference>
<evidence type="ECO:0000256" key="1">
    <source>
        <dbReference type="SAM" id="MobiDB-lite"/>
    </source>
</evidence>
<protein>
    <recommendedName>
        <fullName evidence="2">Macro domain-containing protein</fullName>
    </recommendedName>
</protein>
<organism evidence="3 4">
    <name type="scientific">Brachionus calyciflorus</name>
    <dbReference type="NCBI Taxonomy" id="104777"/>
    <lineage>
        <taxon>Eukaryota</taxon>
        <taxon>Metazoa</taxon>
        <taxon>Spiralia</taxon>
        <taxon>Gnathifera</taxon>
        <taxon>Rotifera</taxon>
        <taxon>Eurotatoria</taxon>
        <taxon>Monogononta</taxon>
        <taxon>Pseudotrocha</taxon>
        <taxon>Ploima</taxon>
        <taxon>Brachionidae</taxon>
        <taxon>Brachionus</taxon>
    </lineage>
</organism>
<evidence type="ECO:0000313" key="4">
    <source>
        <dbReference type="Proteomes" id="UP000663879"/>
    </source>
</evidence>
<feature type="compositionally biased region" description="Polar residues" evidence="1">
    <location>
        <begin position="1"/>
        <end position="18"/>
    </location>
</feature>
<gene>
    <name evidence="3" type="ORF">OXX778_LOCUS3276</name>
</gene>
<proteinExistence type="predicted"/>
<name>A0A813NER6_9BILA</name>
<dbReference type="InterPro" id="IPR050892">
    <property type="entry name" value="ADP-ribose_metab_enzymes"/>
</dbReference>
<evidence type="ECO:0000259" key="2">
    <source>
        <dbReference type="PROSITE" id="PS51154"/>
    </source>
</evidence>
<feature type="region of interest" description="Disordered" evidence="1">
    <location>
        <begin position="1"/>
        <end position="88"/>
    </location>
</feature>
<feature type="compositionally biased region" description="Basic and acidic residues" evidence="1">
    <location>
        <begin position="62"/>
        <end position="88"/>
    </location>
</feature>
<dbReference type="InterPro" id="IPR043472">
    <property type="entry name" value="Macro_dom-like"/>
</dbReference>
<reference evidence="3" key="1">
    <citation type="submission" date="2021-02" db="EMBL/GenBank/DDBJ databases">
        <authorList>
            <person name="Nowell W R."/>
        </authorList>
    </citation>
    <scope>NUCLEOTIDE SEQUENCE</scope>
    <source>
        <strain evidence="3">Ploen Becks lab</strain>
    </source>
</reference>
<evidence type="ECO:0000313" key="3">
    <source>
        <dbReference type="EMBL" id="CAF0738797.1"/>
    </source>
</evidence>
<dbReference type="SMART" id="SM00506">
    <property type="entry name" value="A1pp"/>
    <property type="match status" value="1"/>
</dbReference>
<feature type="compositionally biased region" description="Polar residues" evidence="1">
    <location>
        <begin position="37"/>
        <end position="48"/>
    </location>
</feature>
<dbReference type="SUPFAM" id="SSF52949">
    <property type="entry name" value="Macro domain-like"/>
    <property type="match status" value="1"/>
</dbReference>
<sequence>MKSWSSIVSGNVSNSASKSAPEPTEDFPALITEVKTNESQPSEPINNNEEFKPVRSARNKRPREYKQPRVEREEQASSEPKTSRDKNFTDRLEVEKRRYLDKFKQEKDNLCFELIKGDLFSVNSDVSLAHCVSEDFKMSKGIATEFKKRFGNVDELLKQGAKTGGCAYIKHENRYVFYLITKKLFYFKPYYSALDKALKELCKLCLRLNVSKLAMPMVGTGLDQLEWSLVSRIIDDAFFKSNIQLFIYKFERRQNENSKIISE</sequence>
<accession>A0A813NER6</accession>
<dbReference type="Proteomes" id="UP000663879">
    <property type="component" value="Unassembled WGS sequence"/>
</dbReference>
<dbReference type="InterPro" id="IPR002589">
    <property type="entry name" value="Macro_dom"/>
</dbReference>
<dbReference type="CDD" id="cd02901">
    <property type="entry name" value="Macro_Poa1p-like"/>
    <property type="match status" value="1"/>
</dbReference>
<dbReference type="OrthoDB" id="2155246at2759"/>
<comment type="caution">
    <text evidence="3">The sequence shown here is derived from an EMBL/GenBank/DDBJ whole genome shotgun (WGS) entry which is preliminary data.</text>
</comment>
<feature type="domain" description="Macro" evidence="2">
    <location>
        <begin position="99"/>
        <end position="254"/>
    </location>
</feature>
<keyword evidence="4" id="KW-1185">Reference proteome</keyword>
<dbReference type="PANTHER" id="PTHR12521">
    <property type="entry name" value="PROTEIN C6ORF130"/>
    <property type="match status" value="1"/>
</dbReference>